<evidence type="ECO:0000256" key="5">
    <source>
        <dbReference type="ARBA" id="ARBA00041564"/>
    </source>
</evidence>
<evidence type="ECO:0000259" key="6">
    <source>
        <dbReference type="Pfam" id="PF00425"/>
    </source>
</evidence>
<dbReference type="EC" id="5.4.4.2" evidence="3"/>
<proteinExistence type="inferred from homology"/>
<dbReference type="SUPFAM" id="SSF56322">
    <property type="entry name" value="ADC synthase"/>
    <property type="match status" value="1"/>
</dbReference>
<accession>A0A5K7X4N4</accession>
<feature type="domain" description="Chorismate-utilising enzyme C-terminal" evidence="6">
    <location>
        <begin position="202"/>
        <end position="455"/>
    </location>
</feature>
<dbReference type="RefSeq" id="WP_152080448.1">
    <property type="nucleotide sequence ID" value="NZ_AP021853.1"/>
</dbReference>
<protein>
    <recommendedName>
        <fullName evidence="3">isochorismate synthase</fullName>
        <ecNumber evidence="3">5.4.4.2</ecNumber>
    </recommendedName>
    <alternativeName>
        <fullName evidence="5">Isochorismate mutase</fullName>
    </alternativeName>
</protein>
<gene>
    <name evidence="7" type="primary">menF</name>
    <name evidence="7" type="ORF">St703_15310</name>
</gene>
<dbReference type="EMBL" id="AP021853">
    <property type="protein sequence ID" value="BBN98826.1"/>
    <property type="molecule type" value="Genomic_DNA"/>
</dbReference>
<dbReference type="GO" id="GO:0008909">
    <property type="term" value="F:isochorismate synthase activity"/>
    <property type="evidence" value="ECO:0007669"/>
    <property type="project" value="UniProtKB-EC"/>
</dbReference>
<dbReference type="InterPro" id="IPR005801">
    <property type="entry name" value="ADC_synthase"/>
</dbReference>
<evidence type="ECO:0000256" key="3">
    <source>
        <dbReference type="ARBA" id="ARBA00012824"/>
    </source>
</evidence>
<name>A0A5K7X4N4_9BACL</name>
<evidence type="ECO:0000313" key="7">
    <source>
        <dbReference type="EMBL" id="BBN98826.1"/>
    </source>
</evidence>
<dbReference type="Proteomes" id="UP000326951">
    <property type="component" value="Chromosome"/>
</dbReference>
<dbReference type="Gene3D" id="3.60.120.10">
    <property type="entry name" value="Anthranilate synthase"/>
    <property type="match status" value="1"/>
</dbReference>
<keyword evidence="4" id="KW-0413">Isomerase</keyword>
<comment type="similarity">
    <text evidence="2">Belongs to the isochorismate synthase family.</text>
</comment>
<dbReference type="InterPro" id="IPR015890">
    <property type="entry name" value="Chorismate_C"/>
</dbReference>
<evidence type="ECO:0000256" key="4">
    <source>
        <dbReference type="ARBA" id="ARBA00023235"/>
    </source>
</evidence>
<dbReference type="Pfam" id="PF00425">
    <property type="entry name" value="Chorismate_bind"/>
    <property type="match status" value="1"/>
</dbReference>
<comment type="catalytic activity">
    <reaction evidence="1">
        <text>chorismate = isochorismate</text>
        <dbReference type="Rhea" id="RHEA:18985"/>
        <dbReference type="ChEBI" id="CHEBI:29748"/>
        <dbReference type="ChEBI" id="CHEBI:29780"/>
        <dbReference type="EC" id="5.4.4.2"/>
    </reaction>
</comment>
<evidence type="ECO:0000256" key="1">
    <source>
        <dbReference type="ARBA" id="ARBA00000799"/>
    </source>
</evidence>
<dbReference type="NCBIfam" id="TIGR00543">
    <property type="entry name" value="isochor_syn"/>
    <property type="match status" value="1"/>
</dbReference>
<evidence type="ECO:0000313" key="8">
    <source>
        <dbReference type="Proteomes" id="UP000326951"/>
    </source>
</evidence>
<dbReference type="InterPro" id="IPR004561">
    <property type="entry name" value="IsoChor_synthase"/>
</dbReference>
<dbReference type="AlphaFoldDB" id="A0A5K7X4N4"/>
<dbReference type="PANTHER" id="PTHR42839:SF1">
    <property type="entry name" value="ISOCHORISMATE SYNTHASE MENF"/>
    <property type="match status" value="1"/>
</dbReference>
<evidence type="ECO:0000256" key="2">
    <source>
        <dbReference type="ARBA" id="ARBA00005297"/>
    </source>
</evidence>
<dbReference type="GO" id="GO:0009697">
    <property type="term" value="P:salicylic acid biosynthetic process"/>
    <property type="evidence" value="ECO:0007669"/>
    <property type="project" value="TreeGrafter"/>
</dbReference>
<reference evidence="7 8" key="1">
    <citation type="submission" date="2019-09" db="EMBL/GenBank/DDBJ databases">
        <title>Complete genome sequence of Sporolactobacillus terrae 70-3.</title>
        <authorList>
            <person name="Tanaka N."/>
            <person name="Shiwa Y."/>
            <person name="Fujita N."/>
            <person name="Tanasupawat S."/>
        </authorList>
    </citation>
    <scope>NUCLEOTIDE SEQUENCE [LARGE SCALE GENOMIC DNA]</scope>
    <source>
        <strain evidence="7 8">70-3</strain>
    </source>
</reference>
<sequence>MIGNVTSLSETVHAAIDHARRSHQSCLVSKIEELNRILPLDFYQRAGRLYSGQRCYWSDSSGELQLVGAGITAMISTQQEDAAVQVRQAQARLFRNAYTLGTQRVAGTGPIFLGGFSFDSKKERAEMWQNFGSAYFILPEFLLTVHHGRCYLTHTILCRPNDDVAERVGALEAQPHELFNNVFHAEPDTHDQQLLDQNDQDQDTWCRLVAEAVQTLQETPMKKIVLARARSLIYQRKLSRHALLRVLSEQQKGTCIFCLEKGSAAFIGATPERLIKKSGRSIESACLAGSAARGKTQQEDDEFGKWLLNDGKNLKEHQYVVESVRDALNALCTSLSIPKQPVLMKNKNIQHLYTPVKGRCKSATSLIDLVARLHPTPALGGLPKKDAMAWIRTHEAMDRGFYASPIGWVDSGDHGEFDVGIRAALLRGNEAVLFAGCGVLADSDPIQEYQETDVKFQPMQHALMRGTL</sequence>
<dbReference type="PANTHER" id="PTHR42839">
    <property type="entry name" value="ISOCHORISMATE SYNTHASE ENTC"/>
    <property type="match status" value="1"/>
</dbReference>
<organism evidence="7 8">
    <name type="scientific">Sporolactobacillus terrae</name>
    <dbReference type="NCBI Taxonomy" id="269673"/>
    <lineage>
        <taxon>Bacteria</taxon>
        <taxon>Bacillati</taxon>
        <taxon>Bacillota</taxon>
        <taxon>Bacilli</taxon>
        <taxon>Bacillales</taxon>
        <taxon>Sporolactobacillaceae</taxon>
        <taxon>Sporolactobacillus</taxon>
    </lineage>
</organism>